<dbReference type="PROSITE" id="PS51841">
    <property type="entry name" value="LTD"/>
    <property type="match status" value="1"/>
</dbReference>
<dbReference type="InterPro" id="IPR036415">
    <property type="entry name" value="Lamin_tail_dom_sf"/>
</dbReference>
<name>A0A538T594_UNCEI</name>
<proteinExistence type="predicted"/>
<accession>A0A538T594</accession>
<evidence type="ECO:0000313" key="3">
    <source>
        <dbReference type="Proteomes" id="UP000316852"/>
    </source>
</evidence>
<organism evidence="2 3">
    <name type="scientific">Eiseniibacteriota bacterium</name>
    <dbReference type="NCBI Taxonomy" id="2212470"/>
    <lineage>
        <taxon>Bacteria</taxon>
        <taxon>Candidatus Eiseniibacteriota</taxon>
    </lineage>
</organism>
<dbReference type="Pfam" id="PF00932">
    <property type="entry name" value="LTD"/>
    <property type="match status" value="1"/>
</dbReference>
<comment type="caution">
    <text evidence="2">The sequence shown here is derived from an EMBL/GenBank/DDBJ whole genome shotgun (WGS) entry which is preliminary data.</text>
</comment>
<evidence type="ECO:0000259" key="1">
    <source>
        <dbReference type="PROSITE" id="PS51841"/>
    </source>
</evidence>
<evidence type="ECO:0000313" key="2">
    <source>
        <dbReference type="EMBL" id="TMQ58811.1"/>
    </source>
</evidence>
<dbReference type="EMBL" id="VBOW01000029">
    <property type="protein sequence ID" value="TMQ58811.1"/>
    <property type="molecule type" value="Genomic_DNA"/>
</dbReference>
<dbReference type="InterPro" id="IPR001322">
    <property type="entry name" value="Lamin_tail_dom"/>
</dbReference>
<protein>
    <submittedName>
        <fullName evidence="2">Lamin tail domain-containing protein</fullName>
    </submittedName>
</protein>
<reference evidence="2 3" key="1">
    <citation type="journal article" date="2019" name="Nat. Microbiol.">
        <title>Mediterranean grassland soil C-N compound turnover is dependent on rainfall and depth, and is mediated by genomically divergent microorganisms.</title>
        <authorList>
            <person name="Diamond S."/>
            <person name="Andeer P.F."/>
            <person name="Li Z."/>
            <person name="Crits-Christoph A."/>
            <person name="Burstein D."/>
            <person name="Anantharaman K."/>
            <person name="Lane K.R."/>
            <person name="Thomas B.C."/>
            <person name="Pan C."/>
            <person name="Northen T.R."/>
            <person name="Banfield J.F."/>
        </authorList>
    </citation>
    <scope>NUCLEOTIDE SEQUENCE [LARGE SCALE GENOMIC DNA]</scope>
    <source>
        <strain evidence="2">WS_6</strain>
    </source>
</reference>
<feature type="domain" description="LTD" evidence="1">
    <location>
        <begin position="29"/>
        <end position="155"/>
    </location>
</feature>
<sequence length="221" mass="23113">MVRWGGVVWALVIAIAAAVAAQAVSRRDVEGGARVVAPGLRLNEILASPARDWDGDGLYDSKNDEWIEIQNVGPEALAIGEYRLADAARTVRFALEGTLAPGEVKLTTGSAAVAWQRSQGLAAAGLSLNNSGDQVYLLRVTGPDTTTVDTHTYGSIEGGNDRSVGHASTESEDWILFDSLNRYTGGGTPAGTGCPPTPGGVNGCTTDVSPSTWGAIKRLYR</sequence>
<dbReference type="Proteomes" id="UP000316852">
    <property type="component" value="Unassembled WGS sequence"/>
</dbReference>
<gene>
    <name evidence="2" type="ORF">E6K76_06725</name>
</gene>
<dbReference type="AlphaFoldDB" id="A0A538T594"/>
<dbReference type="SUPFAM" id="SSF74853">
    <property type="entry name" value="Lamin A/C globular tail domain"/>
    <property type="match status" value="1"/>
</dbReference>